<accession>A0A3B0WKT2</accession>
<evidence type="ECO:0000256" key="5">
    <source>
        <dbReference type="ARBA" id="ARBA00023239"/>
    </source>
</evidence>
<dbReference type="GO" id="GO:0071555">
    <property type="term" value="P:cell wall organization"/>
    <property type="evidence" value="ECO:0007669"/>
    <property type="project" value="UniProtKB-KW"/>
</dbReference>
<keyword evidence="5" id="KW-0456">Lyase</keyword>
<keyword evidence="6" id="KW-0961">Cell wall biogenesis/degradation</keyword>
<sequence>MFTQSNKIFSGKIIGGISIVFFIGLYYSSKIYFEMHKEFSLSEPDSIIFSKGSTIKILANKLIEKKLLDNKNHFFIWGKLNRQETRLQAGEYSLTAGLSLAELLNNMVAGKVIQHNITLIEGYTFRQILQTIQQNSIIDKQLENFSDAEIMTALGHEGEHPEGRFYPDTYYISHGITDADLLKRSYDEMAKILEQEWQQREEGLPLKSAYEALILASIVEKESAIAEERPLIAGLFINRLRKKMRLQTDPTVIYGIENYDGNIRFRDLRKDTPYNTYTRRGLPPTPIALPGREAIHATLHPDKTNYLYFVAYSDGSGRHVFSTNLKDHEKAVDKYQRKKK</sequence>
<dbReference type="Pfam" id="PF02618">
    <property type="entry name" value="YceG"/>
    <property type="match status" value="1"/>
</dbReference>
<evidence type="ECO:0000256" key="3">
    <source>
        <dbReference type="ARBA" id="ARBA00022989"/>
    </source>
</evidence>
<dbReference type="PANTHER" id="PTHR30518">
    <property type="entry name" value="ENDOLYTIC MUREIN TRANSGLYCOSYLASE"/>
    <property type="match status" value="1"/>
</dbReference>
<keyword evidence="3 7" id="KW-1133">Transmembrane helix</keyword>
<name>A0A3B0WKT2_9ZZZZ</name>
<dbReference type="EMBL" id="UOFD01000054">
    <property type="protein sequence ID" value="VAW52913.1"/>
    <property type="molecule type" value="Genomic_DNA"/>
</dbReference>
<dbReference type="InterPro" id="IPR003770">
    <property type="entry name" value="MLTG-like"/>
</dbReference>
<dbReference type="CDD" id="cd08010">
    <property type="entry name" value="MltG_like"/>
    <property type="match status" value="1"/>
</dbReference>
<dbReference type="Gene3D" id="3.30.1490.480">
    <property type="entry name" value="Endolytic murein transglycosylase"/>
    <property type="match status" value="1"/>
</dbReference>
<dbReference type="NCBIfam" id="TIGR00247">
    <property type="entry name" value="endolytic transglycosylase MltG"/>
    <property type="match status" value="1"/>
</dbReference>
<evidence type="ECO:0000313" key="8">
    <source>
        <dbReference type="EMBL" id="VAW52913.1"/>
    </source>
</evidence>
<organism evidence="8">
    <name type="scientific">hydrothermal vent metagenome</name>
    <dbReference type="NCBI Taxonomy" id="652676"/>
    <lineage>
        <taxon>unclassified sequences</taxon>
        <taxon>metagenomes</taxon>
        <taxon>ecological metagenomes</taxon>
    </lineage>
</organism>
<protein>
    <submittedName>
        <fullName evidence="8">FIG004453: protein YceG like</fullName>
    </submittedName>
</protein>
<evidence type="ECO:0000256" key="1">
    <source>
        <dbReference type="ARBA" id="ARBA00022475"/>
    </source>
</evidence>
<proteinExistence type="inferred from homology"/>
<gene>
    <name evidence="8" type="ORF">MNBD_GAMMA06-2157</name>
</gene>
<evidence type="ECO:0000256" key="4">
    <source>
        <dbReference type="ARBA" id="ARBA00023136"/>
    </source>
</evidence>
<dbReference type="AlphaFoldDB" id="A0A3B0WKT2"/>
<keyword evidence="1" id="KW-1003">Cell membrane</keyword>
<keyword evidence="2 7" id="KW-0812">Transmembrane</keyword>
<dbReference type="Gene3D" id="3.30.160.60">
    <property type="entry name" value="Classic Zinc Finger"/>
    <property type="match status" value="1"/>
</dbReference>
<keyword evidence="4 7" id="KW-0472">Membrane</keyword>
<evidence type="ECO:0000256" key="7">
    <source>
        <dbReference type="SAM" id="Phobius"/>
    </source>
</evidence>
<reference evidence="8" key="1">
    <citation type="submission" date="2018-06" db="EMBL/GenBank/DDBJ databases">
        <authorList>
            <person name="Zhirakovskaya E."/>
        </authorList>
    </citation>
    <scope>NUCLEOTIDE SEQUENCE</scope>
</reference>
<dbReference type="GO" id="GO:0016829">
    <property type="term" value="F:lyase activity"/>
    <property type="evidence" value="ECO:0007669"/>
    <property type="project" value="UniProtKB-KW"/>
</dbReference>
<evidence type="ECO:0000256" key="6">
    <source>
        <dbReference type="ARBA" id="ARBA00023316"/>
    </source>
</evidence>
<evidence type="ECO:0000256" key="2">
    <source>
        <dbReference type="ARBA" id="ARBA00022692"/>
    </source>
</evidence>
<dbReference type="PANTHER" id="PTHR30518:SF2">
    <property type="entry name" value="ENDOLYTIC MUREIN TRANSGLYCOSYLASE"/>
    <property type="match status" value="1"/>
</dbReference>
<dbReference type="HAMAP" id="MF_02065">
    <property type="entry name" value="MltG"/>
    <property type="match status" value="1"/>
</dbReference>
<feature type="transmembrane region" description="Helical" evidence="7">
    <location>
        <begin position="9"/>
        <end position="27"/>
    </location>
</feature>